<dbReference type="Proteomes" id="UP000316905">
    <property type="component" value="Unassembled WGS sequence"/>
</dbReference>
<comment type="subcellular location">
    <subcellularLocation>
        <location evidence="2">Cytoplasm</location>
    </subcellularLocation>
</comment>
<comment type="catalytic activity">
    <reaction evidence="1 12">
        <text>alpha-D-glucose = beta-D-glucose</text>
        <dbReference type="Rhea" id="RHEA:10264"/>
        <dbReference type="ChEBI" id="CHEBI:15903"/>
        <dbReference type="ChEBI" id="CHEBI:17925"/>
        <dbReference type="EC" id="5.1.3.3"/>
    </reaction>
</comment>
<dbReference type="PIRSF" id="PIRSF005096">
    <property type="entry name" value="GALM"/>
    <property type="match status" value="1"/>
</dbReference>
<dbReference type="OrthoDB" id="9779408at2"/>
<dbReference type="InterPro" id="IPR047215">
    <property type="entry name" value="Galactose_mutarotase-like"/>
</dbReference>
<proteinExistence type="inferred from homology"/>
<keyword evidence="8" id="KW-0963">Cytoplasm</keyword>
<name>A0A562QBQ9_9PSED</name>
<evidence type="ECO:0000256" key="4">
    <source>
        <dbReference type="ARBA" id="ARBA00006206"/>
    </source>
</evidence>
<evidence type="ECO:0000256" key="1">
    <source>
        <dbReference type="ARBA" id="ARBA00001614"/>
    </source>
</evidence>
<evidence type="ECO:0000256" key="9">
    <source>
        <dbReference type="ARBA" id="ARBA00022553"/>
    </source>
</evidence>
<evidence type="ECO:0000256" key="3">
    <source>
        <dbReference type="ARBA" id="ARBA00005028"/>
    </source>
</evidence>
<dbReference type="Pfam" id="PF01263">
    <property type="entry name" value="Aldose_epim"/>
    <property type="match status" value="1"/>
</dbReference>
<protein>
    <recommendedName>
        <fullName evidence="7 12">Aldose 1-epimerase</fullName>
        <ecNumber evidence="6 12">5.1.3.3</ecNumber>
    </recommendedName>
</protein>
<dbReference type="SUPFAM" id="SSF74650">
    <property type="entry name" value="Galactose mutarotase-like"/>
    <property type="match status" value="1"/>
</dbReference>
<evidence type="ECO:0000256" key="6">
    <source>
        <dbReference type="ARBA" id="ARBA00013185"/>
    </source>
</evidence>
<evidence type="ECO:0000256" key="15">
    <source>
        <dbReference type="PIRSR" id="PIRSR005096-3"/>
    </source>
</evidence>
<dbReference type="AlphaFoldDB" id="A0A562QBQ9"/>
<dbReference type="GO" id="GO:0030246">
    <property type="term" value="F:carbohydrate binding"/>
    <property type="evidence" value="ECO:0007669"/>
    <property type="project" value="InterPro"/>
</dbReference>
<dbReference type="UniPathway" id="UPA00242"/>
<evidence type="ECO:0000256" key="2">
    <source>
        <dbReference type="ARBA" id="ARBA00004496"/>
    </source>
</evidence>
<dbReference type="RefSeq" id="WP_145142523.1">
    <property type="nucleotide sequence ID" value="NZ_VLKY01000008.1"/>
</dbReference>
<dbReference type="PANTHER" id="PTHR10091">
    <property type="entry name" value="ALDOSE-1-EPIMERASE"/>
    <property type="match status" value="1"/>
</dbReference>
<dbReference type="PROSITE" id="PS00545">
    <property type="entry name" value="ALDOSE_1_EPIMERASE"/>
    <property type="match status" value="1"/>
</dbReference>
<dbReference type="FunFam" id="2.70.98.10:FF:000003">
    <property type="entry name" value="Aldose 1-epimerase"/>
    <property type="match status" value="1"/>
</dbReference>
<dbReference type="NCBIfam" id="NF008277">
    <property type="entry name" value="PRK11055.1"/>
    <property type="match status" value="1"/>
</dbReference>
<evidence type="ECO:0000256" key="12">
    <source>
        <dbReference type="PIRNR" id="PIRNR005096"/>
    </source>
</evidence>
<feature type="signal peptide" evidence="16">
    <location>
        <begin position="1"/>
        <end position="24"/>
    </location>
</feature>
<evidence type="ECO:0000313" key="17">
    <source>
        <dbReference type="EMBL" id="TWI53466.1"/>
    </source>
</evidence>
<gene>
    <name evidence="17" type="ORF">IQ22_02683</name>
</gene>
<feature type="binding site" evidence="14">
    <location>
        <position position="282"/>
    </location>
    <ligand>
        <name>beta-D-galactose</name>
        <dbReference type="ChEBI" id="CHEBI:27667"/>
    </ligand>
</feature>
<comment type="similarity">
    <text evidence="4 12">Belongs to the aldose epimerase family.</text>
</comment>
<feature type="chain" id="PRO_5021751534" description="Aldose 1-epimerase" evidence="16">
    <location>
        <begin position="25"/>
        <end position="384"/>
    </location>
</feature>
<dbReference type="GO" id="GO:0033499">
    <property type="term" value="P:galactose catabolic process via UDP-galactose, Leloir pathway"/>
    <property type="evidence" value="ECO:0007669"/>
    <property type="project" value="TreeGrafter"/>
</dbReference>
<dbReference type="InterPro" id="IPR015443">
    <property type="entry name" value="Aldose_1-epimerase"/>
</dbReference>
<evidence type="ECO:0000256" key="13">
    <source>
        <dbReference type="PIRSR" id="PIRSR005096-1"/>
    </source>
</evidence>
<evidence type="ECO:0000256" key="10">
    <source>
        <dbReference type="ARBA" id="ARBA00023235"/>
    </source>
</evidence>
<comment type="subunit">
    <text evidence="5">Monomer.</text>
</comment>
<dbReference type="InterPro" id="IPR008183">
    <property type="entry name" value="Aldose_1/G6P_1-epimerase"/>
</dbReference>
<comment type="pathway">
    <text evidence="3 12">Carbohydrate metabolism; hexose metabolism.</text>
</comment>
<evidence type="ECO:0000256" key="16">
    <source>
        <dbReference type="SAM" id="SignalP"/>
    </source>
</evidence>
<keyword evidence="16" id="KW-0732">Signal</keyword>
<feature type="active site" description="Proton acceptor" evidence="13">
    <location>
        <position position="347"/>
    </location>
</feature>
<accession>A0A562QBQ9</accession>
<comment type="caution">
    <text evidence="17">The sequence shown here is derived from an EMBL/GenBank/DDBJ whole genome shotgun (WGS) entry which is preliminary data.</text>
</comment>
<feature type="binding site" evidence="15">
    <location>
        <begin position="206"/>
        <end position="208"/>
    </location>
    <ligand>
        <name>beta-D-galactose</name>
        <dbReference type="ChEBI" id="CHEBI:27667"/>
    </ligand>
</feature>
<reference evidence="17 18" key="1">
    <citation type="journal article" date="2015" name="Stand. Genomic Sci.">
        <title>Genomic Encyclopedia of Bacterial and Archaeal Type Strains, Phase III: the genomes of soil and plant-associated and newly described type strains.</title>
        <authorList>
            <person name="Whitman W.B."/>
            <person name="Woyke T."/>
            <person name="Klenk H.P."/>
            <person name="Zhou Y."/>
            <person name="Lilburn T.G."/>
            <person name="Beck B.J."/>
            <person name="De Vos P."/>
            <person name="Vandamme P."/>
            <person name="Eisen J.A."/>
            <person name="Garrity G."/>
            <person name="Hugenholtz P."/>
            <person name="Kyrpides N.C."/>
        </authorList>
    </citation>
    <scope>NUCLEOTIDE SEQUENCE [LARGE SCALE GENOMIC DNA]</scope>
    <source>
        <strain evidence="17 18">CGMCC 1.6858</strain>
    </source>
</reference>
<keyword evidence="10 12" id="KW-0413">Isomerase</keyword>
<keyword evidence="9" id="KW-0597">Phosphoprotein</keyword>
<dbReference type="CDD" id="cd09019">
    <property type="entry name" value="galactose_mutarotase_like"/>
    <property type="match status" value="1"/>
</dbReference>
<dbReference type="EC" id="5.1.3.3" evidence="6 12"/>
<evidence type="ECO:0000256" key="8">
    <source>
        <dbReference type="ARBA" id="ARBA00022490"/>
    </source>
</evidence>
<dbReference type="GO" id="GO:0006006">
    <property type="term" value="P:glucose metabolic process"/>
    <property type="evidence" value="ECO:0007669"/>
    <property type="project" value="TreeGrafter"/>
</dbReference>
<dbReference type="InterPro" id="IPR018052">
    <property type="entry name" value="Ald1_epimerase_CS"/>
</dbReference>
<keyword evidence="11 12" id="KW-0119">Carbohydrate metabolism</keyword>
<evidence type="ECO:0000256" key="7">
    <source>
        <dbReference type="ARBA" id="ARBA00014165"/>
    </source>
</evidence>
<evidence type="ECO:0000256" key="11">
    <source>
        <dbReference type="ARBA" id="ARBA00023277"/>
    </source>
</evidence>
<evidence type="ECO:0000313" key="18">
    <source>
        <dbReference type="Proteomes" id="UP000316905"/>
    </source>
</evidence>
<keyword evidence="18" id="KW-1185">Reference proteome</keyword>
<dbReference type="PANTHER" id="PTHR10091:SF0">
    <property type="entry name" value="GALACTOSE MUTAROTASE"/>
    <property type="match status" value="1"/>
</dbReference>
<dbReference type="InterPro" id="IPR011013">
    <property type="entry name" value="Gal_mutarotase_sf_dom"/>
</dbReference>
<sequence length="384" mass="41804">MKASHTLVSLLGIGFVLMSGSAFAAVHVDRSAFGVLPDGRPVEKYTLHNSNGMRVGIITYGGIVQSIEVPDARGVVDDVVLGFDDIQEYLDNGNVYFGAIIGRFGNRIKQGRFELEGKAYQVPVNNGPNSLHGGPEGFNTKLWQAKPIEGKDWKGVSLNYVSVDGEMGFPGTLTTTVRYTLNEQNELQIEYTAHTDKPTVVNLTNHSYFNLAGAGNGTIKDQKITIHASHVTPVDAELIPTGTLAPVADTPMDFLHPTAIGKYLGSKSEQLMFAEPKAGGFDFNWVFDRSGQLDAVAVTAFDPASGRRLEMYTTEPGVQFYTGNFLDGSIKGKQGKVYPHWGAFTLEAQHFPDAPNQPSFPSTRLNPGETYKQTTIYKFSTLKG</sequence>
<dbReference type="GO" id="GO:0005737">
    <property type="term" value="C:cytoplasm"/>
    <property type="evidence" value="ECO:0007669"/>
    <property type="project" value="UniProtKB-SubCell"/>
</dbReference>
<evidence type="ECO:0000256" key="5">
    <source>
        <dbReference type="ARBA" id="ARBA00011245"/>
    </source>
</evidence>
<feature type="active site" description="Proton donor" evidence="13">
    <location>
        <position position="206"/>
    </location>
</feature>
<dbReference type="EMBL" id="VLKY01000008">
    <property type="protein sequence ID" value="TWI53466.1"/>
    <property type="molecule type" value="Genomic_DNA"/>
</dbReference>
<organism evidence="17 18">
    <name type="scientific">Pseudomonas duriflava</name>
    <dbReference type="NCBI Taxonomy" id="459528"/>
    <lineage>
        <taxon>Bacteria</taxon>
        <taxon>Pseudomonadati</taxon>
        <taxon>Pseudomonadota</taxon>
        <taxon>Gammaproteobacteria</taxon>
        <taxon>Pseudomonadales</taxon>
        <taxon>Pseudomonadaceae</taxon>
        <taxon>Pseudomonas</taxon>
    </lineage>
</organism>
<dbReference type="Gene3D" id="2.70.98.10">
    <property type="match status" value="1"/>
</dbReference>
<feature type="binding site" evidence="15">
    <location>
        <begin position="106"/>
        <end position="107"/>
    </location>
    <ligand>
        <name>beta-D-galactose</name>
        <dbReference type="ChEBI" id="CHEBI:27667"/>
    </ligand>
</feature>
<dbReference type="GO" id="GO:0004034">
    <property type="term" value="F:aldose 1-epimerase activity"/>
    <property type="evidence" value="ECO:0007669"/>
    <property type="project" value="UniProtKB-EC"/>
</dbReference>
<evidence type="ECO:0000256" key="14">
    <source>
        <dbReference type="PIRSR" id="PIRSR005096-2"/>
    </source>
</evidence>
<dbReference type="InterPro" id="IPR014718">
    <property type="entry name" value="GH-type_carb-bd"/>
</dbReference>